<evidence type="ECO:0000256" key="3">
    <source>
        <dbReference type="ARBA" id="ARBA00022692"/>
    </source>
</evidence>
<evidence type="ECO:0000256" key="1">
    <source>
        <dbReference type="ARBA" id="ARBA00004141"/>
    </source>
</evidence>
<dbReference type="OrthoDB" id="9799225at2"/>
<keyword evidence="5 6" id="KW-0472">Membrane</keyword>
<evidence type="ECO:0000256" key="5">
    <source>
        <dbReference type="ARBA" id="ARBA00023136"/>
    </source>
</evidence>
<name>A0A225DME4_9BACT</name>
<evidence type="ECO:0000256" key="2">
    <source>
        <dbReference type="ARBA" id="ARBA00009773"/>
    </source>
</evidence>
<feature type="transmembrane region" description="Helical" evidence="6">
    <location>
        <begin position="233"/>
        <end position="257"/>
    </location>
</feature>
<evidence type="ECO:0000256" key="6">
    <source>
        <dbReference type="SAM" id="Phobius"/>
    </source>
</evidence>
<dbReference type="PANTHER" id="PTHR21716">
    <property type="entry name" value="TRANSMEMBRANE PROTEIN"/>
    <property type="match status" value="1"/>
</dbReference>
<dbReference type="GO" id="GO:0055085">
    <property type="term" value="P:transmembrane transport"/>
    <property type="evidence" value="ECO:0007669"/>
    <property type="project" value="TreeGrafter"/>
</dbReference>
<keyword evidence="3 6" id="KW-0812">Transmembrane</keyword>
<feature type="transmembrane region" description="Helical" evidence="6">
    <location>
        <begin position="291"/>
        <end position="313"/>
    </location>
</feature>
<keyword evidence="8" id="KW-1185">Reference proteome</keyword>
<comment type="subcellular location">
    <subcellularLocation>
        <location evidence="1">Membrane</location>
        <topology evidence="1">Multi-pass membrane protein</topology>
    </subcellularLocation>
</comment>
<organism evidence="7 8">
    <name type="scientific">Fimbriiglobus ruber</name>
    <dbReference type="NCBI Taxonomy" id="1908690"/>
    <lineage>
        <taxon>Bacteria</taxon>
        <taxon>Pseudomonadati</taxon>
        <taxon>Planctomycetota</taxon>
        <taxon>Planctomycetia</taxon>
        <taxon>Gemmatales</taxon>
        <taxon>Gemmataceae</taxon>
        <taxon>Fimbriiglobus</taxon>
    </lineage>
</organism>
<accession>A0A225DME4</accession>
<keyword evidence="4 6" id="KW-1133">Transmembrane helix</keyword>
<dbReference type="Proteomes" id="UP000214646">
    <property type="component" value="Unassembled WGS sequence"/>
</dbReference>
<feature type="transmembrane region" description="Helical" evidence="6">
    <location>
        <begin position="54"/>
        <end position="72"/>
    </location>
</feature>
<dbReference type="PANTHER" id="PTHR21716:SF64">
    <property type="entry name" value="AI-2 TRANSPORT PROTEIN TQSA"/>
    <property type="match status" value="1"/>
</dbReference>
<dbReference type="RefSeq" id="WP_088258381.1">
    <property type="nucleotide sequence ID" value="NZ_NIDE01000014.1"/>
</dbReference>
<feature type="transmembrane region" description="Helical" evidence="6">
    <location>
        <begin position="263"/>
        <end position="284"/>
    </location>
</feature>
<dbReference type="GO" id="GO:0016020">
    <property type="term" value="C:membrane"/>
    <property type="evidence" value="ECO:0007669"/>
    <property type="project" value="UniProtKB-SubCell"/>
</dbReference>
<feature type="transmembrane region" description="Helical" evidence="6">
    <location>
        <begin position="84"/>
        <end position="107"/>
    </location>
</feature>
<reference evidence="8" key="1">
    <citation type="submission" date="2017-06" db="EMBL/GenBank/DDBJ databases">
        <title>Genome analysis of Fimbriiglobus ruber SP5, the first member of the order Planctomycetales with confirmed chitinolytic capability.</title>
        <authorList>
            <person name="Ravin N.V."/>
            <person name="Rakitin A.L."/>
            <person name="Ivanova A.A."/>
            <person name="Beletsky A.V."/>
            <person name="Kulichevskaya I.S."/>
            <person name="Mardanov A.V."/>
            <person name="Dedysh S.N."/>
        </authorList>
    </citation>
    <scope>NUCLEOTIDE SEQUENCE [LARGE SCALE GENOMIC DNA]</scope>
    <source>
        <strain evidence="8">SP5</strain>
    </source>
</reference>
<dbReference type="InterPro" id="IPR002549">
    <property type="entry name" value="AI-2E-like"/>
</dbReference>
<evidence type="ECO:0000313" key="7">
    <source>
        <dbReference type="EMBL" id="OWK38626.1"/>
    </source>
</evidence>
<dbReference type="AlphaFoldDB" id="A0A225DME4"/>
<proteinExistence type="inferred from homology"/>
<evidence type="ECO:0000256" key="4">
    <source>
        <dbReference type="ARBA" id="ARBA00022989"/>
    </source>
</evidence>
<dbReference type="EMBL" id="NIDE01000014">
    <property type="protein sequence ID" value="OWK38626.1"/>
    <property type="molecule type" value="Genomic_DNA"/>
</dbReference>
<feature type="transmembrane region" description="Helical" evidence="6">
    <location>
        <begin position="333"/>
        <end position="354"/>
    </location>
</feature>
<protein>
    <submittedName>
        <fullName evidence="7">Transport protein</fullName>
    </submittedName>
</protein>
<evidence type="ECO:0000313" key="8">
    <source>
        <dbReference type="Proteomes" id="UP000214646"/>
    </source>
</evidence>
<sequence>MSAPAATESDEAAKAVPSAHAGALWADPNTLRTAAYVLAVAAGSWWLLGQLAGVLRPLMLAVFLGYVLLPYYRALRVRLTAPVAIVLLAGLTTAGLLALALAVYGSLLGLQDELPRLKQSAVNVIHHLTDLVTQYVPGMVPGPDGAGGKRPEDVAGEILTEGTLRTVKVAADGFVEALAVGLYLLFLLLESARFPDRVRSAYPPDRAEQILDVAGRINSAIVSYLKAKVKSSLALAAMVGVVMAVFGVRFGLLWVVVTFLCNFIPYVGSVVAYLLPAGFAFLQYDLGYQSVAVAVLLLAAHLGSASLIEPMFIGRAVGLSPLVILAALSVWGLMWGLPGMFLAVPLTVVLRIVFENIEATRPVARLLTGE</sequence>
<dbReference type="Pfam" id="PF01594">
    <property type="entry name" value="AI-2E_transport"/>
    <property type="match status" value="1"/>
</dbReference>
<comment type="similarity">
    <text evidence="2">Belongs to the autoinducer-2 exporter (AI-2E) (TC 2.A.86) family.</text>
</comment>
<comment type="caution">
    <text evidence="7">The sequence shown here is derived from an EMBL/GenBank/DDBJ whole genome shotgun (WGS) entry which is preliminary data.</text>
</comment>
<feature type="transmembrane region" description="Helical" evidence="6">
    <location>
        <begin position="169"/>
        <end position="189"/>
    </location>
</feature>
<gene>
    <name evidence="7" type="ORF">FRUB_07746</name>
</gene>